<dbReference type="STRING" id="696762.PFRI_27340"/>
<dbReference type="Pfam" id="PF00725">
    <property type="entry name" value="3HCDH"/>
    <property type="match status" value="1"/>
</dbReference>
<dbReference type="SUPFAM" id="SSF52096">
    <property type="entry name" value="ClpP/crotonase"/>
    <property type="match status" value="1"/>
</dbReference>
<evidence type="ECO:0000313" key="14">
    <source>
        <dbReference type="Proteomes" id="UP000184514"/>
    </source>
</evidence>
<proteinExistence type="inferred from homology"/>
<keyword evidence="9" id="KW-0511">Multifunctional enzyme</keyword>
<reference evidence="13 14" key="1">
    <citation type="submission" date="2016-10" db="EMBL/GenBank/DDBJ databases">
        <title>Genome sequence of Planktotalea frisia SH6-1.</title>
        <authorList>
            <person name="Poehlein A."/>
            <person name="Bakenhus I."/>
            <person name="Voget S."/>
            <person name="Brinkhoff T."/>
            <person name="Simon M."/>
        </authorList>
    </citation>
    <scope>NUCLEOTIDE SEQUENCE [LARGE SCALE GENOMIC DNA]</scope>
    <source>
        <strain evidence="13 14">SH6-1</strain>
    </source>
</reference>
<dbReference type="GO" id="GO:0004300">
    <property type="term" value="F:enoyl-CoA hydratase activity"/>
    <property type="evidence" value="ECO:0007669"/>
    <property type="project" value="TreeGrafter"/>
</dbReference>
<evidence type="ECO:0000256" key="3">
    <source>
        <dbReference type="ARBA" id="ARBA00022832"/>
    </source>
</evidence>
<evidence type="ECO:0000256" key="1">
    <source>
        <dbReference type="ARBA" id="ARBA00005005"/>
    </source>
</evidence>
<dbReference type="InterPro" id="IPR001753">
    <property type="entry name" value="Enoyl-CoA_hydra/iso"/>
</dbReference>
<dbReference type="Proteomes" id="UP000184514">
    <property type="component" value="Unassembled WGS sequence"/>
</dbReference>
<dbReference type="InterPro" id="IPR006176">
    <property type="entry name" value="3-OHacyl-CoA_DH_NAD-bd"/>
</dbReference>
<dbReference type="FunFam" id="3.40.50.720:FF:000009">
    <property type="entry name" value="Fatty oxidation complex, alpha subunit"/>
    <property type="match status" value="1"/>
</dbReference>
<dbReference type="Gene3D" id="3.90.226.10">
    <property type="entry name" value="2-enoyl-CoA Hydratase, Chain A, domain 1"/>
    <property type="match status" value="1"/>
</dbReference>
<dbReference type="InterPro" id="IPR050136">
    <property type="entry name" value="FA_oxidation_alpha_subunit"/>
</dbReference>
<dbReference type="Pfam" id="PF02737">
    <property type="entry name" value="3HCDH_N"/>
    <property type="match status" value="1"/>
</dbReference>
<evidence type="ECO:0000259" key="11">
    <source>
        <dbReference type="Pfam" id="PF00725"/>
    </source>
</evidence>
<gene>
    <name evidence="13" type="primary">fadJ_2</name>
    <name evidence="13" type="ORF">PFRI_27340</name>
</gene>
<evidence type="ECO:0000256" key="6">
    <source>
        <dbReference type="ARBA" id="ARBA00023027"/>
    </source>
</evidence>
<evidence type="ECO:0000256" key="4">
    <source>
        <dbReference type="ARBA" id="ARBA00022963"/>
    </source>
</evidence>
<keyword evidence="7" id="KW-0443">Lipid metabolism</keyword>
<dbReference type="EMBL" id="MLCB01000159">
    <property type="protein sequence ID" value="OJI92959.1"/>
    <property type="molecule type" value="Genomic_DNA"/>
</dbReference>
<dbReference type="InterPro" id="IPR008927">
    <property type="entry name" value="6-PGluconate_DH-like_C_sf"/>
</dbReference>
<dbReference type="UniPathway" id="UPA00659"/>
<dbReference type="Gene3D" id="3.40.50.720">
    <property type="entry name" value="NAD(P)-binding Rossmann-like Domain"/>
    <property type="match status" value="1"/>
</dbReference>
<dbReference type="CDD" id="cd06558">
    <property type="entry name" value="crotonase-like"/>
    <property type="match status" value="1"/>
</dbReference>
<keyword evidence="6" id="KW-0520">NAD</keyword>
<dbReference type="SUPFAM" id="SSF51735">
    <property type="entry name" value="NAD(P)-binding Rossmann-fold domains"/>
    <property type="match status" value="1"/>
</dbReference>
<comment type="caution">
    <text evidence="13">The sequence shown here is derived from an EMBL/GenBank/DDBJ whole genome shotgun (WGS) entry which is preliminary data.</text>
</comment>
<evidence type="ECO:0000256" key="10">
    <source>
        <dbReference type="ARBA" id="ARBA00049556"/>
    </source>
</evidence>
<evidence type="ECO:0000259" key="12">
    <source>
        <dbReference type="Pfam" id="PF02737"/>
    </source>
</evidence>
<evidence type="ECO:0000256" key="2">
    <source>
        <dbReference type="ARBA" id="ARBA00007005"/>
    </source>
</evidence>
<dbReference type="PANTHER" id="PTHR43612">
    <property type="entry name" value="TRIFUNCTIONAL ENZYME SUBUNIT ALPHA"/>
    <property type="match status" value="1"/>
</dbReference>
<organism evidence="13 14">
    <name type="scientific">Planktotalea frisia</name>
    <dbReference type="NCBI Taxonomy" id="696762"/>
    <lineage>
        <taxon>Bacteria</taxon>
        <taxon>Pseudomonadati</taxon>
        <taxon>Pseudomonadota</taxon>
        <taxon>Alphaproteobacteria</taxon>
        <taxon>Rhodobacterales</taxon>
        <taxon>Paracoccaceae</taxon>
        <taxon>Planktotalea</taxon>
    </lineage>
</organism>
<dbReference type="SUPFAM" id="SSF48179">
    <property type="entry name" value="6-phosphogluconate dehydrogenase C-terminal domain-like"/>
    <property type="match status" value="2"/>
</dbReference>
<dbReference type="Gene3D" id="1.10.1040.50">
    <property type="match status" value="1"/>
</dbReference>
<comment type="pathway">
    <text evidence="1">Lipid metabolism; fatty acid beta-oxidation.</text>
</comment>
<dbReference type="GO" id="GO:0070403">
    <property type="term" value="F:NAD+ binding"/>
    <property type="evidence" value="ECO:0007669"/>
    <property type="project" value="InterPro"/>
</dbReference>
<evidence type="ECO:0000256" key="9">
    <source>
        <dbReference type="ARBA" id="ARBA00023268"/>
    </source>
</evidence>
<dbReference type="RefSeq" id="WP_072631264.1">
    <property type="nucleotide sequence ID" value="NZ_MLCB01000159.1"/>
</dbReference>
<keyword evidence="14" id="KW-1185">Reference proteome</keyword>
<name>A0A1L9NUM7_9RHOB</name>
<keyword evidence="8" id="KW-0456">Lyase</keyword>
<evidence type="ECO:0000256" key="7">
    <source>
        <dbReference type="ARBA" id="ARBA00023098"/>
    </source>
</evidence>
<dbReference type="AlphaFoldDB" id="A0A1L9NUM7"/>
<comment type="similarity">
    <text evidence="2">In the central section; belongs to the 3-hydroxyacyl-CoA dehydrogenase family.</text>
</comment>
<keyword evidence="3" id="KW-0276">Fatty acid metabolism</keyword>
<evidence type="ECO:0000256" key="8">
    <source>
        <dbReference type="ARBA" id="ARBA00023239"/>
    </source>
</evidence>
<protein>
    <submittedName>
        <fullName evidence="13">Fatty acid oxidation complex subunit alpha</fullName>
    </submittedName>
</protein>
<evidence type="ECO:0000313" key="13">
    <source>
        <dbReference type="EMBL" id="OJI92959.1"/>
    </source>
</evidence>
<evidence type="ECO:0000256" key="5">
    <source>
        <dbReference type="ARBA" id="ARBA00023002"/>
    </source>
</evidence>
<dbReference type="InterPro" id="IPR006108">
    <property type="entry name" value="3HC_DH_C"/>
</dbReference>
<feature type="domain" description="3-hydroxyacyl-CoA dehydrogenase C-terminal" evidence="11">
    <location>
        <begin position="512"/>
        <end position="607"/>
    </location>
</feature>
<accession>A0A1L9NUM7</accession>
<dbReference type="Pfam" id="PF00378">
    <property type="entry name" value="ECH_1"/>
    <property type="match status" value="1"/>
</dbReference>
<dbReference type="OrthoDB" id="9771883at2"/>
<feature type="domain" description="3-hydroxyacyl-CoA dehydrogenase NAD binding" evidence="12">
    <location>
        <begin position="330"/>
        <end position="508"/>
    </location>
</feature>
<comment type="catalytic activity">
    <reaction evidence="10">
        <text>a (3S)-3-hydroxyacyl-CoA + NAD(+) = a 3-oxoacyl-CoA + NADH + H(+)</text>
        <dbReference type="Rhea" id="RHEA:22432"/>
        <dbReference type="ChEBI" id="CHEBI:15378"/>
        <dbReference type="ChEBI" id="CHEBI:57318"/>
        <dbReference type="ChEBI" id="CHEBI:57540"/>
        <dbReference type="ChEBI" id="CHEBI:57945"/>
        <dbReference type="ChEBI" id="CHEBI:90726"/>
        <dbReference type="EC" id="1.1.1.35"/>
    </reaction>
</comment>
<dbReference type="InterPro" id="IPR029045">
    <property type="entry name" value="ClpP/crotonase-like_dom_sf"/>
</dbReference>
<keyword evidence="5" id="KW-0560">Oxidoreductase</keyword>
<sequence>MAEFHLNVDEDGIATITWNVPEKAMNVMSSQGLAELDAHIDTVLGDDNIKGAVITSAKPDFAGGMDLKELGAARVSARDNPAQAIFDNVMHGHRILRKIERGGMDPKTLKGGKPIAAALPGTAAGIGIEVALACHRVFASDRPGPQFGLPEILVGIFPGGGGTVRMLHKVGMVNAMQLLSQGKMLSADKAAKAGYLDEVVPADDLISRAKDWVRGASDADIVKPWDKKGFKLPGGHAYHPAGMMNYVGAAAMLHGQTKGAYPAPKALLAVMYEASLVPFDAALEIEARWMTSVMMDPSSAAMIKSLFINKQALEKGANRPAGVPDMRVQKLGVLGAGLMGAGIAHVSAKAGIEVVLIDQSQEAVDKGKAYSEAILDKAVARGRSTDEKKAAVLDRITATADYAALKGCDLVVEAVFEDVGVKADVTKLAEAQLGEGVILATNTSTLPITDLAKASRDAGRFIGIHFFSPVEKMALVEIIKGGDTGNEAVAKALDFVRQIRKTPIVVNDARFFYANRCIVPYMNEGLRMLREGVNPVLIENAAKQMGMPLGPLQLGDETAIDLAYRIGKATQAAMADAYQPTGTEEVVEYLYEAGRYGKKTNAGYYDYDEAGKRQGIWRGLSEKFPRAEDQPDVQEVINRLALSQSFEAVRALEDDVLLDIREGDVGAILGWGFMPWSGGPFSYLDILGAGEAVRLGEELATKHGATFEPPKLLRDIAAAGDGFYARFGSQSKAAA</sequence>
<dbReference type="GO" id="GO:0016509">
    <property type="term" value="F:long-chain (3S)-3-hydroxyacyl-CoA dehydrogenase (NAD+) activity"/>
    <property type="evidence" value="ECO:0007669"/>
    <property type="project" value="TreeGrafter"/>
</dbReference>
<dbReference type="InterPro" id="IPR036291">
    <property type="entry name" value="NAD(P)-bd_dom_sf"/>
</dbReference>
<dbReference type="PANTHER" id="PTHR43612:SF3">
    <property type="entry name" value="TRIFUNCTIONAL ENZYME SUBUNIT ALPHA, MITOCHONDRIAL"/>
    <property type="match status" value="1"/>
</dbReference>
<keyword evidence="4" id="KW-0442">Lipid degradation</keyword>
<dbReference type="GO" id="GO:0006635">
    <property type="term" value="P:fatty acid beta-oxidation"/>
    <property type="evidence" value="ECO:0007669"/>
    <property type="project" value="UniProtKB-UniPathway"/>
</dbReference>